<name>A0A426XRR8_ENSVE</name>
<reference evidence="1 2" key="1">
    <citation type="journal article" date="2014" name="Agronomy (Basel)">
        <title>A Draft Genome Sequence for Ensete ventricosum, the Drought-Tolerant Tree Against Hunger.</title>
        <authorList>
            <person name="Harrison J."/>
            <person name="Moore K.A."/>
            <person name="Paszkiewicz K."/>
            <person name="Jones T."/>
            <person name="Grant M."/>
            <person name="Ambacheew D."/>
            <person name="Muzemil S."/>
            <person name="Studholme D.J."/>
        </authorList>
    </citation>
    <scope>NUCLEOTIDE SEQUENCE [LARGE SCALE GENOMIC DNA]</scope>
</reference>
<dbReference type="AlphaFoldDB" id="A0A426XRR8"/>
<dbReference type="EMBL" id="AMZH03018058">
    <property type="protein sequence ID" value="RRT42122.1"/>
    <property type="molecule type" value="Genomic_DNA"/>
</dbReference>
<accession>A0A426XRR8</accession>
<gene>
    <name evidence="1" type="ORF">B296_00053449</name>
</gene>
<dbReference type="Proteomes" id="UP000287651">
    <property type="component" value="Unassembled WGS sequence"/>
</dbReference>
<evidence type="ECO:0000313" key="1">
    <source>
        <dbReference type="EMBL" id="RRT42122.1"/>
    </source>
</evidence>
<protein>
    <submittedName>
        <fullName evidence="1">Uncharacterized protein</fullName>
    </submittedName>
</protein>
<evidence type="ECO:0000313" key="2">
    <source>
        <dbReference type="Proteomes" id="UP000287651"/>
    </source>
</evidence>
<organism evidence="1 2">
    <name type="scientific">Ensete ventricosum</name>
    <name type="common">Abyssinian banana</name>
    <name type="synonym">Musa ensete</name>
    <dbReference type="NCBI Taxonomy" id="4639"/>
    <lineage>
        <taxon>Eukaryota</taxon>
        <taxon>Viridiplantae</taxon>
        <taxon>Streptophyta</taxon>
        <taxon>Embryophyta</taxon>
        <taxon>Tracheophyta</taxon>
        <taxon>Spermatophyta</taxon>
        <taxon>Magnoliopsida</taxon>
        <taxon>Liliopsida</taxon>
        <taxon>Zingiberales</taxon>
        <taxon>Musaceae</taxon>
        <taxon>Ensete</taxon>
    </lineage>
</organism>
<sequence>MRWELTGSSLGVCRRNQEAARNMRGDHQKKTIRLIERLSKVAGLLGRGRERGRSYEAEDWVHDVSLFPWVLPGVGWLLALLRHRPPSSAKNVIVLYAESEMGSRLGSIRVRKDVHVAQTCVNACWRLGIVGPYFGVDVVWATSCLAVLHEWWDGQTIRPLTPSGLCHALSLASWAMG</sequence>
<proteinExistence type="predicted"/>
<comment type="caution">
    <text evidence="1">The sequence shown here is derived from an EMBL/GenBank/DDBJ whole genome shotgun (WGS) entry which is preliminary data.</text>
</comment>